<dbReference type="Proteomes" id="UP000294567">
    <property type="component" value="Unassembled WGS sequence"/>
</dbReference>
<dbReference type="PANTHER" id="PTHR37298:SF1">
    <property type="entry name" value="UPF0111 PROTEIN YKAA"/>
    <property type="match status" value="1"/>
</dbReference>
<protein>
    <recommendedName>
        <fullName evidence="4">Phosphate transport regulator</fullName>
    </recommendedName>
</protein>
<dbReference type="OrthoDB" id="9797568at2"/>
<dbReference type="Pfam" id="PF01865">
    <property type="entry name" value="PhoU_div"/>
    <property type="match status" value="1"/>
</dbReference>
<dbReference type="EMBL" id="SMAE01000006">
    <property type="protein sequence ID" value="TCS89402.1"/>
    <property type="molecule type" value="Genomic_DNA"/>
</dbReference>
<dbReference type="InterPro" id="IPR038078">
    <property type="entry name" value="PhoU-like_sf"/>
</dbReference>
<dbReference type="InterPro" id="IPR018445">
    <property type="entry name" value="Put_Phosphate_transp_reg"/>
</dbReference>
<gene>
    <name evidence="2" type="ORF">EDD65_10668</name>
</gene>
<reference evidence="2 3" key="1">
    <citation type="submission" date="2019-03" db="EMBL/GenBank/DDBJ databases">
        <title>Genomic Encyclopedia of Type Strains, Phase IV (KMG-IV): sequencing the most valuable type-strain genomes for metagenomic binning, comparative biology and taxonomic classification.</title>
        <authorList>
            <person name="Goeker M."/>
        </authorList>
    </citation>
    <scope>NUCLEOTIDE SEQUENCE [LARGE SCALE GENOMIC DNA]</scope>
    <source>
        <strain evidence="2 3">DSM 26752</strain>
    </source>
</reference>
<keyword evidence="3" id="KW-1185">Reference proteome</keyword>
<dbReference type="Gene3D" id="1.20.58.220">
    <property type="entry name" value="Phosphate transport system protein phou homolog 2, domain 2"/>
    <property type="match status" value="1"/>
</dbReference>
<dbReference type="AlphaFoldDB" id="A0A4R3KVW8"/>
<evidence type="ECO:0008006" key="4">
    <source>
        <dbReference type="Google" id="ProtNLM"/>
    </source>
</evidence>
<dbReference type="RefSeq" id="WP_132027499.1">
    <property type="nucleotide sequence ID" value="NZ_CP068564.1"/>
</dbReference>
<sequence>MRRKKGYDYYAMFMRMGQYTYEVAKELADIIENFDVEKLPQAMESMHKKEYKADTEVHDMMKNLAKEFVPPIEREDIILLAQELDEVIDSTEDILLRLYMYNIREIREEAIEFADIIVRGCEKIKDMMKEFPNFRKSNNIHDFIVSINQIEEEGDRFYINAVRNLYIEPTDIMDVIVWTRIFQVFEDCCDACEDVAETVEGIIMKNI</sequence>
<organism evidence="2 3">
    <name type="scientific">Keratinibaculum paraultunense</name>
    <dbReference type="NCBI Taxonomy" id="1278232"/>
    <lineage>
        <taxon>Bacteria</taxon>
        <taxon>Bacillati</taxon>
        <taxon>Bacillota</taxon>
        <taxon>Tissierellia</taxon>
        <taxon>Tissierellales</taxon>
        <taxon>Tepidimicrobiaceae</taxon>
        <taxon>Keratinibaculum</taxon>
    </lineage>
</organism>
<comment type="caution">
    <text evidence="2">The sequence shown here is derived from an EMBL/GenBank/DDBJ whole genome shotgun (WGS) entry which is preliminary data.</text>
</comment>
<evidence type="ECO:0000313" key="2">
    <source>
        <dbReference type="EMBL" id="TCS89402.1"/>
    </source>
</evidence>
<comment type="similarity">
    <text evidence="1">Belongs to the UPF0111 family.</text>
</comment>
<dbReference type="InterPro" id="IPR052912">
    <property type="entry name" value="UPF0111_domain"/>
</dbReference>
<name>A0A4R3KVW8_9FIRM</name>
<dbReference type="PANTHER" id="PTHR37298">
    <property type="entry name" value="UPF0111 PROTEIN YKAA"/>
    <property type="match status" value="1"/>
</dbReference>
<evidence type="ECO:0000313" key="3">
    <source>
        <dbReference type="Proteomes" id="UP000294567"/>
    </source>
</evidence>
<accession>A0A4R3KVW8</accession>
<evidence type="ECO:0000256" key="1">
    <source>
        <dbReference type="ARBA" id="ARBA00008591"/>
    </source>
</evidence>
<proteinExistence type="inferred from homology"/>